<keyword evidence="1" id="KW-1133">Transmembrane helix</keyword>
<name>A0A218VYF0_PUNGR</name>
<protein>
    <submittedName>
        <fullName evidence="2">Uncharacterized protein</fullName>
    </submittedName>
</protein>
<gene>
    <name evidence="2" type="ORF">CDL15_Pgr009105</name>
</gene>
<evidence type="ECO:0000313" key="3">
    <source>
        <dbReference type="Proteomes" id="UP000197138"/>
    </source>
</evidence>
<evidence type="ECO:0000313" key="2">
    <source>
        <dbReference type="EMBL" id="OWM65515.1"/>
    </source>
</evidence>
<accession>A0A218VYF0</accession>
<sequence>MDRLGGQGQVLGLRTTTVTCTPTYGFLPCTTEVWGELFLIIVYEYLLAVASHYVSSGSDLFFRMFGTGIFGASLFQMLGSIPQVVIMLDQEGLTNNQRPWQD</sequence>
<comment type="caution">
    <text evidence="2">The sequence shown here is derived from an EMBL/GenBank/DDBJ whole genome shotgun (WGS) entry which is preliminary data.</text>
</comment>
<evidence type="ECO:0000256" key="1">
    <source>
        <dbReference type="SAM" id="Phobius"/>
    </source>
</evidence>
<organism evidence="2 3">
    <name type="scientific">Punica granatum</name>
    <name type="common">Pomegranate</name>
    <dbReference type="NCBI Taxonomy" id="22663"/>
    <lineage>
        <taxon>Eukaryota</taxon>
        <taxon>Viridiplantae</taxon>
        <taxon>Streptophyta</taxon>
        <taxon>Embryophyta</taxon>
        <taxon>Tracheophyta</taxon>
        <taxon>Spermatophyta</taxon>
        <taxon>Magnoliopsida</taxon>
        <taxon>eudicotyledons</taxon>
        <taxon>Gunneridae</taxon>
        <taxon>Pentapetalae</taxon>
        <taxon>rosids</taxon>
        <taxon>malvids</taxon>
        <taxon>Myrtales</taxon>
        <taxon>Lythraceae</taxon>
        <taxon>Punica</taxon>
    </lineage>
</organism>
<dbReference type="EMBL" id="MTKT01005615">
    <property type="protein sequence ID" value="OWM65515.1"/>
    <property type="molecule type" value="Genomic_DNA"/>
</dbReference>
<dbReference type="Proteomes" id="UP000197138">
    <property type="component" value="Unassembled WGS sequence"/>
</dbReference>
<dbReference type="AlphaFoldDB" id="A0A218VYF0"/>
<proteinExistence type="predicted"/>
<feature type="transmembrane region" description="Helical" evidence="1">
    <location>
        <begin position="60"/>
        <end position="78"/>
    </location>
</feature>
<keyword evidence="1" id="KW-0472">Membrane</keyword>
<feature type="transmembrane region" description="Helical" evidence="1">
    <location>
        <begin position="33"/>
        <end position="54"/>
    </location>
</feature>
<keyword evidence="1" id="KW-0812">Transmembrane</keyword>
<reference evidence="3" key="1">
    <citation type="journal article" date="2017" name="Plant J.">
        <title>The pomegranate (Punica granatum L.) genome and the genomics of punicalagin biosynthesis.</title>
        <authorList>
            <person name="Qin G."/>
            <person name="Xu C."/>
            <person name="Ming R."/>
            <person name="Tang H."/>
            <person name="Guyot R."/>
            <person name="Kramer E.M."/>
            <person name="Hu Y."/>
            <person name="Yi X."/>
            <person name="Qi Y."/>
            <person name="Xu X."/>
            <person name="Gao Z."/>
            <person name="Pan H."/>
            <person name="Jian J."/>
            <person name="Tian Y."/>
            <person name="Yue Z."/>
            <person name="Xu Y."/>
        </authorList>
    </citation>
    <scope>NUCLEOTIDE SEQUENCE [LARGE SCALE GENOMIC DNA]</scope>
    <source>
        <strain evidence="3">cv. Dabenzi</strain>
    </source>
</reference>